<dbReference type="PANTHER" id="PTHR46566">
    <property type="entry name" value="1-PHOSPHOFRUCTOKINASE-RELATED"/>
    <property type="match status" value="1"/>
</dbReference>
<comment type="similarity">
    <text evidence="1">Belongs to the carbohydrate kinase PfkB family.</text>
</comment>
<dbReference type="InterPro" id="IPR029056">
    <property type="entry name" value="Ribokinase-like"/>
</dbReference>
<gene>
    <name evidence="8" type="ORF">D7D94_12715</name>
</gene>
<dbReference type="AlphaFoldDB" id="A0A6I6DWB2"/>
<dbReference type="OrthoDB" id="9801219at2"/>
<dbReference type="InterPro" id="IPR017583">
    <property type="entry name" value="Tagatose/fructose_Pkinase"/>
</dbReference>
<dbReference type="SUPFAM" id="SSF53613">
    <property type="entry name" value="Ribokinase-like"/>
    <property type="match status" value="1"/>
</dbReference>
<evidence type="ECO:0000256" key="2">
    <source>
        <dbReference type="ARBA" id="ARBA00022679"/>
    </source>
</evidence>
<evidence type="ECO:0000256" key="5">
    <source>
        <dbReference type="ARBA" id="ARBA00022840"/>
    </source>
</evidence>
<dbReference type="GO" id="GO:0008443">
    <property type="term" value="F:phosphofructokinase activity"/>
    <property type="evidence" value="ECO:0007669"/>
    <property type="project" value="TreeGrafter"/>
</dbReference>
<organism evidence="8 9">
    <name type="scientific">Microbacterium oryzae</name>
    <dbReference type="NCBI Taxonomy" id="743009"/>
    <lineage>
        <taxon>Bacteria</taxon>
        <taxon>Bacillati</taxon>
        <taxon>Actinomycetota</taxon>
        <taxon>Actinomycetes</taxon>
        <taxon>Micrococcales</taxon>
        <taxon>Microbacteriaceae</taxon>
        <taxon>Microbacterium</taxon>
    </lineage>
</organism>
<dbReference type="RefSeq" id="WP_156242978.1">
    <property type="nucleotide sequence ID" value="NZ_BAAAZL010000003.1"/>
</dbReference>
<feature type="domain" description="Carbohydrate kinase PfkB" evidence="7">
    <location>
        <begin position="11"/>
        <end position="314"/>
    </location>
</feature>
<name>A0A6I6DWB2_9MICO</name>
<dbReference type="Pfam" id="PF00294">
    <property type="entry name" value="PfkB"/>
    <property type="match status" value="1"/>
</dbReference>
<dbReference type="EMBL" id="CP032550">
    <property type="protein sequence ID" value="QGU28436.1"/>
    <property type="molecule type" value="Genomic_DNA"/>
</dbReference>
<dbReference type="InterPro" id="IPR002173">
    <property type="entry name" value="Carboh/pur_kinase_PfkB_CS"/>
</dbReference>
<dbReference type="Gene3D" id="3.40.1190.20">
    <property type="match status" value="1"/>
</dbReference>
<dbReference type="GO" id="GO:0005524">
    <property type="term" value="F:ATP binding"/>
    <property type="evidence" value="ECO:0007669"/>
    <property type="project" value="UniProtKB-KW"/>
</dbReference>
<evidence type="ECO:0000256" key="6">
    <source>
        <dbReference type="PIRNR" id="PIRNR000535"/>
    </source>
</evidence>
<dbReference type="InterPro" id="IPR011611">
    <property type="entry name" value="PfkB_dom"/>
</dbReference>
<keyword evidence="2 6" id="KW-0808">Transferase</keyword>
<evidence type="ECO:0000256" key="4">
    <source>
        <dbReference type="ARBA" id="ARBA00022777"/>
    </source>
</evidence>
<dbReference type="KEGG" id="moj:D7D94_12715"/>
<keyword evidence="5" id="KW-0067">ATP-binding</keyword>
<keyword evidence="3" id="KW-0547">Nucleotide-binding</keyword>
<dbReference type="NCBIfam" id="TIGR03168">
    <property type="entry name" value="1-PFK"/>
    <property type="match status" value="1"/>
</dbReference>
<sequence length="328" mass="32955">MIVTLTVNPALDRTIDLDSPLAPGSVHRASSSREDAAGKGVNVARVLHASGAETSAVLPLAADDPYAALLDGAGAIRAVPTSAHARVNITLTDGAGETTKINLAGGQPDEAVLTALVDATVEAADGASWLAICGSLPAGVPADYYARVVRAVRERAARPPRIALDASGAALVAVLSAGPEIGPVDLIKPNEDELVEALVELDPSRDSEELLRAVAADPAGETVRLARELVPHRARAALVTLGGDGAVLIGGEGAWQAGIPADVRVRSTVGAGDSSLAGFLLAATAQADAGECLRTAVRYGSATASLPGTALATPADLPTGDIPVRALV</sequence>
<dbReference type="PANTHER" id="PTHR46566:SF5">
    <property type="entry name" value="1-PHOSPHOFRUCTOKINASE"/>
    <property type="match status" value="1"/>
</dbReference>
<keyword evidence="4 8" id="KW-0418">Kinase</keyword>
<dbReference type="PROSITE" id="PS00584">
    <property type="entry name" value="PFKB_KINASES_2"/>
    <property type="match status" value="1"/>
</dbReference>
<dbReference type="GO" id="GO:0005829">
    <property type="term" value="C:cytosol"/>
    <property type="evidence" value="ECO:0007669"/>
    <property type="project" value="TreeGrafter"/>
</dbReference>
<evidence type="ECO:0000256" key="3">
    <source>
        <dbReference type="ARBA" id="ARBA00022741"/>
    </source>
</evidence>
<dbReference type="PIRSF" id="PIRSF000535">
    <property type="entry name" value="1PFK/6PFK/LacC"/>
    <property type="match status" value="1"/>
</dbReference>
<evidence type="ECO:0000259" key="7">
    <source>
        <dbReference type="Pfam" id="PF00294"/>
    </source>
</evidence>
<dbReference type="Proteomes" id="UP000422989">
    <property type="component" value="Chromosome"/>
</dbReference>
<dbReference type="CDD" id="cd01164">
    <property type="entry name" value="FruK_PfkB_like"/>
    <property type="match status" value="1"/>
</dbReference>
<proteinExistence type="inferred from homology"/>
<accession>A0A6I6DWB2</accession>
<evidence type="ECO:0000313" key="8">
    <source>
        <dbReference type="EMBL" id="QGU28436.1"/>
    </source>
</evidence>
<protein>
    <submittedName>
        <fullName evidence="8">1-phosphofructokinase family hexose kinase</fullName>
    </submittedName>
</protein>
<evidence type="ECO:0000256" key="1">
    <source>
        <dbReference type="ARBA" id="ARBA00010688"/>
    </source>
</evidence>
<reference evidence="8 9" key="1">
    <citation type="submission" date="2018-09" db="EMBL/GenBank/DDBJ databases">
        <title>Whole genome sequencing of Microbacterium oryzae strain MB-10T.</title>
        <authorList>
            <person name="Das S.K."/>
        </authorList>
    </citation>
    <scope>NUCLEOTIDE SEQUENCE [LARGE SCALE GENOMIC DNA]</scope>
    <source>
        <strain evidence="8 9">MB-10</strain>
    </source>
</reference>
<keyword evidence="9" id="KW-1185">Reference proteome</keyword>
<evidence type="ECO:0000313" key="9">
    <source>
        <dbReference type="Proteomes" id="UP000422989"/>
    </source>
</evidence>